<dbReference type="InterPro" id="IPR029063">
    <property type="entry name" value="SAM-dependent_MTases_sf"/>
</dbReference>
<dbReference type="Pfam" id="PF13844">
    <property type="entry name" value="Glyco_transf_41"/>
    <property type="match status" value="1"/>
</dbReference>
<accession>A0A1J1LTF5</accession>
<dbReference type="Gene3D" id="3.40.50.2000">
    <property type="entry name" value="Glycogen Phosphorylase B"/>
    <property type="match status" value="4"/>
</dbReference>
<dbReference type="Pfam" id="PF05711">
    <property type="entry name" value="TylF"/>
    <property type="match status" value="1"/>
</dbReference>
<dbReference type="SUPFAM" id="SSF53756">
    <property type="entry name" value="UDP-Glycosyltransferase/glycogen phosphorylase"/>
    <property type="match status" value="3"/>
</dbReference>
<proteinExistence type="predicted"/>
<dbReference type="Pfam" id="PF00534">
    <property type="entry name" value="Glycos_transf_1"/>
    <property type="match status" value="2"/>
</dbReference>
<keyword evidence="2" id="KW-0808">Transferase</keyword>
<evidence type="ECO:0000313" key="9">
    <source>
        <dbReference type="Proteomes" id="UP000184315"/>
    </source>
</evidence>
<feature type="domain" description="O-GlcNAc transferase C-terminal" evidence="7">
    <location>
        <begin position="2002"/>
        <end position="2220"/>
    </location>
</feature>
<dbReference type="InterPro" id="IPR001173">
    <property type="entry name" value="Glyco_trans_2-like"/>
</dbReference>
<name>A0A1J1LTF5_9CYAN</name>
<dbReference type="Gene3D" id="3.90.550.10">
    <property type="entry name" value="Spore Coat Polysaccharide Biosynthesis Protein SpsA, Chain A"/>
    <property type="match status" value="1"/>
</dbReference>
<dbReference type="InterPro" id="IPR029489">
    <property type="entry name" value="OGT/SEC/SPY_C"/>
</dbReference>
<dbReference type="SUPFAM" id="SSF53335">
    <property type="entry name" value="S-adenosyl-L-methionine-dependent methyltransferases"/>
    <property type="match status" value="1"/>
</dbReference>
<dbReference type="Gene3D" id="3.40.50.11380">
    <property type="match status" value="1"/>
</dbReference>
<dbReference type="RefSeq" id="WP_072722783.1">
    <property type="nucleotide sequence ID" value="NZ_LN889819.1"/>
</dbReference>
<evidence type="ECO:0008006" key="10">
    <source>
        <dbReference type="Google" id="ProtNLM"/>
    </source>
</evidence>
<evidence type="ECO:0000256" key="1">
    <source>
        <dbReference type="ARBA" id="ARBA00004922"/>
    </source>
</evidence>
<reference evidence="9" key="1">
    <citation type="submission" date="2015-10" db="EMBL/GenBank/DDBJ databases">
        <authorList>
            <person name="Regsiter A."/>
            <person name="william w."/>
        </authorList>
    </citation>
    <scope>NUCLEOTIDE SEQUENCE [LARGE SCALE GENOMIC DNA]</scope>
</reference>
<dbReference type="STRING" id="671072.PL9214750007"/>
<evidence type="ECO:0000256" key="2">
    <source>
        <dbReference type="ARBA" id="ARBA00022679"/>
    </source>
</evidence>
<organism evidence="8 9">
    <name type="scientific">Planktothrix tepida PCC 9214</name>
    <dbReference type="NCBI Taxonomy" id="671072"/>
    <lineage>
        <taxon>Bacteria</taxon>
        <taxon>Bacillati</taxon>
        <taxon>Cyanobacteriota</taxon>
        <taxon>Cyanophyceae</taxon>
        <taxon>Oscillatoriophycideae</taxon>
        <taxon>Oscillatoriales</taxon>
        <taxon>Microcoleaceae</taxon>
        <taxon>Planktothrix</taxon>
    </lineage>
</organism>
<dbReference type="GO" id="GO:0016757">
    <property type="term" value="F:glycosyltransferase activity"/>
    <property type="evidence" value="ECO:0007669"/>
    <property type="project" value="InterPro"/>
</dbReference>
<dbReference type="Pfam" id="PF00535">
    <property type="entry name" value="Glycos_transf_2"/>
    <property type="match status" value="1"/>
</dbReference>
<dbReference type="InterPro" id="IPR008884">
    <property type="entry name" value="TylF_MeTrfase"/>
</dbReference>
<sequence length="2547" mass="291057">MKRILLSTDDPGVGGVAQYNHSLLCGLAKIGFEVTSLHASPYHQTYTQLVTQQQELGIKHIGIDYSNLSQDSQNLRLIIRKQLEKIDLLICSNSNPFSNLIIKQIATEINLPYIIVEGLVEPHLAVQVNHQLDQLFHHYTKARFVIAVSENNLSLLHKLFRLPQNKGQVIYYGRPSNYFTPRNVLINENLRRKLEIPLDAVVCLTSARIEKRKGYQYQLQAIEQLRSTPVWNHLYFIWVGGGVFEPEFETELQEKVKQLKITDKVKFLGQQENVSKLLDVADIFILTSELEGMPLCVMEAMSKGLPVIATAVSGIPEELGNTGQLIADPKHDPKATVRELCDILKNWAMNAELRQRIGMNCQKRAEKMFKEERMIQETISVIERALLPEKDYVSPGLKIVQPDQYFPNMIVGNPARCSWPYLRRDISHNWYVDRRQPTIGFLSRDEAQILYNTALKFKHQNALEIGCWMGWSACHLGLAGVKLDVIDPILKNAEIYNSVTSCLRNSGVLNQINLWAGYSPQKVEELANQSQKKWSLIFIDGNHESPGPLQDAIACEKYAEENAMILFHDLASPDVAEGLHYLRDKGWNTMIYQTMQIMGVAWRGNVEPVMHQPDSNVNWQLPTHLMNYRVSDRAIDNSEQEFQEILSIVRPYTLLSYERLFSLYSLAKKVCLEDIPGNFVECGVYKGGGSALLATVIKRYTLRPRFVYAFDTFEGMPDPSDADLHQGIPANQTGFGAGTLGAPIRENLDKICQLLDVQSIIKPVPGLFCETLPLYREQIGDIAFLHADGDWYDSTLDIFNNLYDNVVSLGMIQIDDYGHWEGCKKAIHEFEKLKQESFRLHQIDYTGVWFRKGNVLNPSETLEINLMGSSKKQGFSPKSKLFKIIIDGVFFQFNNTGIARVWKALLKEWSTGEFCQQIIVLDRQGTAPKIPGIMYRSIPLYDYGNTDRDRQLLQAICDQEKADLFISTYYTTPIRTPSVFMGYDMIPEVIGLNLDEPMWREKHRGILHASGFITISQNTAQDLVKIFPQVANKPIQVAYSGVDEIFTPATLTEIEQFKQQYHLSKPYFIIIGDRISPKGYKNSILLFQALSRLDNFQSYDILCIGGKPQLEKELQGYISDSNIHLVRLNDQELRLAYCGAIALVYPSKYEGFGLPIVEAMACGCPVITCRNSSIVEVAGNATIYVNEDDIDQLTQELKNIQNTERRNALIAAGFKQAQKFSWEKMADIVRSTLLEIAQKETETLQGINQQLISVDEETKARETQPSLTRLSQSPWNFPQISPFNSNLKRPFWSVMIPTFNKVRYLEQTLRSVLEQAPGEDEMQIEVINDCPDSAVQAELEAIVKKVGGNRIKFYRHSQLNIGQTAIFNLCLERAQGQWIHLLHDDDFVLPGFYQTLRNIIEKEPKIGAAFCRHYYVDSENHQRSISTLERETPGILENWIERIAVSQRIQPSSMVVKHTTYEQLGGFCPQAKSAADWEMWTRISAHYPIGYEPQILAAYRLHLSSWTSRLIQGGENITDTLKAIEISQSYLPENQAMDLSNKAKEHYGLYAISTAQQMLTQGETKAVIAQIQAALNCSQSDTIKQAIIALFAPQKQPKPQIKTLTPDQILAEVVRLNEEYKTNPNSNTIINPLRQIRQILAQYWLGLEAQNLEKVYLGEIGQAYKIFLNSSFKNEALTPQEKAHIQDWCTYLKTGLNQPKGLQYLLALTLYCYPYHLPQDWYIQAPIPKWFLEDYFKFMLAVPQFFQEVGETDRYYRYVENWINYTHGRFMSNPEFPIWKELAWQFTQMANFIPLYFNTANLKDIYIKRAEIMEFALKSLGHALDYEFPQRPHSRQKIRLGILSNHFNPQTETYAILPTFEYLDRNQFELILYTVTANNHPLEQYCKSRVEQLVPLPSNLTEQVNLIRNHDLDILLIGSNITAVSHPVTLLALHKLARIQVNTTPSCVTSGMGSIDYYISGVLTEPQENAQEQYREKLILIPGTAHCFSCSVIPPEAPQRIPNRSLLGIPDDSIMFISGSNFYKIIPEVQETWAKILAAVPNSFLVLYPFNPNWSSRYATVPFIKQFQSVLAQYGVESRRLIFLQKQPSRSDIKEYLKLADIYLDSYPFSGVTSLLDPLEVGLVPIVRDGDSIPSYSSETSQAGQIIVPRDGGSFRSLMAASLLRSLSIADLIANSEAAYINLAITLANNPQLRQQKRQEIQHKMQQNPEFLDSRTYSAKIGVIFQQLFQNWQQNQQSIQPNSREGIQQYLSRLVNAVNRYDLERNNQSVIDELREIRKVMAQHWLKISLEDLEQTYRMDLGKGYQILLNRGIQREALTPEEQKFLHEMTQKAIGLKQSDSLNSLMVLMLYYPPGKILVANADHRLPEWLLKDYKRVFENPSNLETVKLSTALKTAVSVPENQALSETEAFQKRLVGCVNLYRIDPSNVDIVKELRQIRQELANFWLGLESPTLESIYQSSVGQAYRTLLHSGFSQEVLTASEQEFIKTLASKMNQGLNEIDKIKYLLAVLLYCRPGQLQIQNISRLPHWFRSDYQQLSNQVSHVKS</sequence>
<feature type="domain" description="Glycosyltransferase 2-like" evidence="6">
    <location>
        <begin position="1293"/>
        <end position="1427"/>
    </location>
</feature>
<feature type="domain" description="Glycosyl transferase family 1" evidence="5">
    <location>
        <begin position="1056"/>
        <end position="1215"/>
    </location>
</feature>
<dbReference type="Gene3D" id="3.40.50.150">
    <property type="entry name" value="Vaccinia Virus protein VP39"/>
    <property type="match status" value="2"/>
</dbReference>
<keyword evidence="4" id="KW-0802">TPR repeat</keyword>
<dbReference type="EMBL" id="CZDF01000183">
    <property type="protein sequence ID" value="CUR35869.1"/>
    <property type="molecule type" value="Genomic_DNA"/>
</dbReference>
<comment type="pathway">
    <text evidence="1">Protein modification; protein glycosylation.</text>
</comment>
<dbReference type="InterPro" id="IPR029044">
    <property type="entry name" value="Nucleotide-diphossugar_trans"/>
</dbReference>
<feature type="domain" description="Glycosyl transferase family 1" evidence="5">
    <location>
        <begin position="188"/>
        <end position="363"/>
    </location>
</feature>
<evidence type="ECO:0000313" key="8">
    <source>
        <dbReference type="EMBL" id="CUR35869.1"/>
    </source>
</evidence>
<keyword evidence="9" id="KW-1185">Reference proteome</keyword>
<dbReference type="PANTHER" id="PTHR46401">
    <property type="entry name" value="GLYCOSYLTRANSFERASE WBBK-RELATED"/>
    <property type="match status" value="1"/>
</dbReference>
<evidence type="ECO:0000256" key="3">
    <source>
        <dbReference type="ARBA" id="ARBA00022737"/>
    </source>
</evidence>
<evidence type="ECO:0000259" key="6">
    <source>
        <dbReference type="Pfam" id="PF00535"/>
    </source>
</evidence>
<protein>
    <recommendedName>
        <fullName evidence="10">Glycosyltransferase</fullName>
    </recommendedName>
</protein>
<keyword evidence="3" id="KW-0677">Repeat</keyword>
<evidence type="ECO:0000259" key="5">
    <source>
        <dbReference type="Pfam" id="PF00534"/>
    </source>
</evidence>
<dbReference type="CDD" id="cd03801">
    <property type="entry name" value="GT4_PimA-like"/>
    <property type="match status" value="1"/>
</dbReference>
<dbReference type="GO" id="GO:0009103">
    <property type="term" value="P:lipopolysaccharide biosynthetic process"/>
    <property type="evidence" value="ECO:0007669"/>
    <property type="project" value="TreeGrafter"/>
</dbReference>
<evidence type="ECO:0000259" key="7">
    <source>
        <dbReference type="Pfam" id="PF13844"/>
    </source>
</evidence>
<dbReference type="Proteomes" id="UP000184315">
    <property type="component" value="Unassembled WGS sequence"/>
</dbReference>
<gene>
    <name evidence="8" type="ORF">PL9214750007</name>
</gene>
<dbReference type="InterPro" id="IPR001296">
    <property type="entry name" value="Glyco_trans_1"/>
</dbReference>
<evidence type="ECO:0000256" key="4">
    <source>
        <dbReference type="ARBA" id="ARBA00022803"/>
    </source>
</evidence>
<dbReference type="PANTHER" id="PTHR46401:SF2">
    <property type="entry name" value="GLYCOSYLTRANSFERASE WBBK-RELATED"/>
    <property type="match status" value="1"/>
</dbReference>
<dbReference type="CDD" id="cd03809">
    <property type="entry name" value="GT4_MtfB-like"/>
    <property type="match status" value="1"/>
</dbReference>
<dbReference type="SUPFAM" id="SSF53448">
    <property type="entry name" value="Nucleotide-diphospho-sugar transferases"/>
    <property type="match status" value="1"/>
</dbReference>
<dbReference type="Pfam" id="PF13578">
    <property type="entry name" value="Methyltransf_24"/>
    <property type="match status" value="1"/>
</dbReference>